<dbReference type="InterPro" id="IPR038705">
    <property type="entry name" value="YabP_sf"/>
</dbReference>
<protein>
    <submittedName>
        <fullName evidence="1">Sporulation protein YqfC</fullName>
    </submittedName>
</protein>
<gene>
    <name evidence="1" type="primary">yqfC</name>
    <name evidence="1" type="ORF">ACFSUF_09965</name>
</gene>
<evidence type="ECO:0000313" key="1">
    <source>
        <dbReference type="EMBL" id="MFD2612746.1"/>
    </source>
</evidence>
<dbReference type="Pfam" id="PF07873">
    <property type="entry name" value="YabP"/>
    <property type="match status" value="1"/>
</dbReference>
<name>A0ABW5PBN1_9BACL</name>
<organism evidence="1 2">
    <name type="scientific">Paenibacillus gansuensis</name>
    <dbReference type="NCBI Taxonomy" id="306542"/>
    <lineage>
        <taxon>Bacteria</taxon>
        <taxon>Bacillati</taxon>
        <taxon>Bacillota</taxon>
        <taxon>Bacilli</taxon>
        <taxon>Bacillales</taxon>
        <taxon>Paenibacillaceae</taxon>
        <taxon>Paenibacillus</taxon>
    </lineage>
</organism>
<dbReference type="Proteomes" id="UP001597541">
    <property type="component" value="Unassembled WGS sequence"/>
</dbReference>
<sequence>MRRINRRLRKFTANVLDLPQDVIFDLPRVTLIGNMQLYIENHRGVSEFTSEMLRLSLSKGAMEIYGKNLVIRAILTEEIFIEGEVSGVKYLP</sequence>
<proteinExistence type="predicted"/>
<dbReference type="InterPro" id="IPR022476">
    <property type="entry name" value="Spore_YabP/YqfC"/>
</dbReference>
<evidence type="ECO:0000313" key="2">
    <source>
        <dbReference type="Proteomes" id="UP001597541"/>
    </source>
</evidence>
<dbReference type="RefSeq" id="WP_377602525.1">
    <property type="nucleotide sequence ID" value="NZ_JBHUME010000007.1"/>
</dbReference>
<accession>A0ABW5PBN1</accession>
<dbReference type="InterPro" id="IPR022477">
    <property type="entry name" value="Spore_YqfC"/>
</dbReference>
<keyword evidence="2" id="KW-1185">Reference proteome</keyword>
<dbReference type="EMBL" id="JBHUME010000007">
    <property type="protein sequence ID" value="MFD2612746.1"/>
    <property type="molecule type" value="Genomic_DNA"/>
</dbReference>
<reference evidence="2" key="1">
    <citation type="journal article" date="2019" name="Int. J. Syst. Evol. Microbiol.">
        <title>The Global Catalogue of Microorganisms (GCM) 10K type strain sequencing project: providing services to taxonomists for standard genome sequencing and annotation.</title>
        <authorList>
            <consortium name="The Broad Institute Genomics Platform"/>
            <consortium name="The Broad Institute Genome Sequencing Center for Infectious Disease"/>
            <person name="Wu L."/>
            <person name="Ma J."/>
        </authorList>
    </citation>
    <scope>NUCLEOTIDE SEQUENCE [LARGE SCALE GENOMIC DNA]</scope>
    <source>
        <strain evidence="2">KCTC 3950</strain>
    </source>
</reference>
<dbReference type="Gene3D" id="2.60.40.2000">
    <property type="match status" value="1"/>
</dbReference>
<comment type="caution">
    <text evidence="1">The sequence shown here is derived from an EMBL/GenBank/DDBJ whole genome shotgun (WGS) entry which is preliminary data.</text>
</comment>
<dbReference type="NCBIfam" id="TIGR02856">
    <property type="entry name" value="spore_yqfC"/>
    <property type="match status" value="1"/>
</dbReference>